<dbReference type="Proteomes" id="UP000248646">
    <property type="component" value="Unassembled WGS sequence"/>
</dbReference>
<sequence length="141" mass="15831">MSRNNITFGNKQLSAAVLKWGEDVLDDAKRIIADTAYLIVNQAKALAPEDDGSLKRSIEVNFIDDGLTAVVTVGAHYAIYVEYGTGIYAENGNGRQDAWTYYSIKLGRFVTTRGMRPQPFWFPAVEAGQKYFRKEMKKLGR</sequence>
<name>A0A2W7MVR7_9BACI</name>
<dbReference type="EMBL" id="QKZI01000001">
    <property type="protein sequence ID" value="PZX07901.1"/>
    <property type="molecule type" value="Genomic_DNA"/>
</dbReference>
<dbReference type="RefSeq" id="WP_111438513.1">
    <property type="nucleotide sequence ID" value="NZ_QKZI01000001.1"/>
</dbReference>
<dbReference type="AlphaFoldDB" id="A0A2W7MVR7"/>
<dbReference type="Pfam" id="PF04883">
    <property type="entry name" value="HK97-gp10_like"/>
    <property type="match status" value="1"/>
</dbReference>
<keyword evidence="2" id="KW-1185">Reference proteome</keyword>
<reference evidence="1 2" key="1">
    <citation type="submission" date="2018-06" db="EMBL/GenBank/DDBJ databases">
        <title>Genomic Encyclopedia of Type Strains, Phase IV (KMG-IV): sequencing the most valuable type-strain genomes for metagenomic binning, comparative biology and taxonomic classification.</title>
        <authorList>
            <person name="Goeker M."/>
        </authorList>
    </citation>
    <scope>NUCLEOTIDE SEQUENCE [LARGE SCALE GENOMIC DNA]</scope>
    <source>
        <strain evidence="1 2">DSM 5</strain>
    </source>
</reference>
<comment type="caution">
    <text evidence="1">The sequence shown here is derived from an EMBL/GenBank/DDBJ whole genome shotgun (WGS) entry which is preliminary data.</text>
</comment>
<organism evidence="1 2">
    <name type="scientific">Psychrobacillus insolitus</name>
    <dbReference type="NCBI Taxonomy" id="1461"/>
    <lineage>
        <taxon>Bacteria</taxon>
        <taxon>Bacillati</taxon>
        <taxon>Bacillota</taxon>
        <taxon>Bacilli</taxon>
        <taxon>Bacillales</taxon>
        <taxon>Bacillaceae</taxon>
        <taxon>Psychrobacillus</taxon>
    </lineage>
</organism>
<dbReference type="OrthoDB" id="4457835at2"/>
<evidence type="ECO:0000313" key="2">
    <source>
        <dbReference type="Proteomes" id="UP000248646"/>
    </source>
</evidence>
<protein>
    <submittedName>
        <fullName evidence="1">HK97 gp10 family phage protein</fullName>
    </submittedName>
</protein>
<evidence type="ECO:0000313" key="1">
    <source>
        <dbReference type="EMBL" id="PZX07901.1"/>
    </source>
</evidence>
<dbReference type="InterPro" id="IPR010064">
    <property type="entry name" value="HK97-gp10_tail"/>
</dbReference>
<gene>
    <name evidence="1" type="ORF">C7437_1011023</name>
</gene>
<accession>A0A2W7MVR7</accession>
<proteinExistence type="predicted"/>
<dbReference type="NCBIfam" id="TIGR01725">
    <property type="entry name" value="phge_HK97_gp10"/>
    <property type="match status" value="1"/>
</dbReference>